<dbReference type="AlphaFoldDB" id="A0A377BMG7"/>
<dbReference type="GO" id="GO:0016787">
    <property type="term" value="F:hydrolase activity"/>
    <property type="evidence" value="ECO:0007669"/>
    <property type="project" value="UniProtKB-KW"/>
</dbReference>
<organism evidence="1 2">
    <name type="scientific">Escherichia coli</name>
    <dbReference type="NCBI Taxonomy" id="562"/>
    <lineage>
        <taxon>Bacteria</taxon>
        <taxon>Pseudomonadati</taxon>
        <taxon>Pseudomonadota</taxon>
        <taxon>Gammaproteobacteria</taxon>
        <taxon>Enterobacterales</taxon>
        <taxon>Enterobacteriaceae</taxon>
        <taxon>Escherichia</taxon>
    </lineage>
</organism>
<proteinExistence type="predicted"/>
<keyword evidence="1" id="KW-0378">Hydrolase</keyword>
<name>A0A377BMG7_ECOLX</name>
<accession>A0A377BMG7</accession>
<sequence>MLALARVVALKEQHPEMTQYHIIQNWLWLGAVNSLEEATTLIRTPAGFDHDGYKFFVSRCFPVTMKLLNLIRRMTSEPVDFTEQQFTLRL</sequence>
<protein>
    <submittedName>
        <fullName evidence="1">Excinuclease Cho</fullName>
        <ecNumber evidence="1">3.1.25.-</ecNumber>
    </submittedName>
</protein>
<reference evidence="1 2" key="1">
    <citation type="submission" date="2018-06" db="EMBL/GenBank/DDBJ databases">
        <authorList>
            <consortium name="Pathogen Informatics"/>
            <person name="Doyle S."/>
        </authorList>
    </citation>
    <scope>NUCLEOTIDE SEQUENCE [LARGE SCALE GENOMIC DNA]</scope>
    <source>
        <strain evidence="1 2">NCTC13148</strain>
    </source>
</reference>
<evidence type="ECO:0000313" key="1">
    <source>
        <dbReference type="EMBL" id="STL70374.1"/>
    </source>
</evidence>
<dbReference type="EMBL" id="UGET01000004">
    <property type="protein sequence ID" value="STL70374.1"/>
    <property type="molecule type" value="Genomic_DNA"/>
</dbReference>
<dbReference type="Proteomes" id="UP000254255">
    <property type="component" value="Unassembled WGS sequence"/>
</dbReference>
<evidence type="ECO:0000313" key="2">
    <source>
        <dbReference type="Proteomes" id="UP000254255"/>
    </source>
</evidence>
<gene>
    <name evidence="1" type="primary">cho_3</name>
    <name evidence="1" type="ORF">NCTC13148_01182</name>
</gene>
<dbReference type="EC" id="3.1.25.-" evidence="1"/>